<dbReference type="InterPro" id="IPR032295">
    <property type="entry name" value="DUF4842"/>
</dbReference>
<dbReference type="RefSeq" id="WP_013632436.1">
    <property type="nucleotide sequence ID" value="NC_015177.1"/>
</dbReference>
<proteinExistence type="predicted"/>
<dbReference type="eggNOG" id="COG3391">
    <property type="taxonomic scope" value="Bacteria"/>
</dbReference>
<dbReference type="EMBL" id="CP002545">
    <property type="protein sequence ID" value="ADY51937.1"/>
    <property type="molecule type" value="Genomic_DNA"/>
</dbReference>
<dbReference type="HOGENOM" id="CLU_020783_0_0_10"/>
<dbReference type="OrthoDB" id="1204817at2"/>
<name>F0SEP7_PSESL</name>
<dbReference type="AlphaFoldDB" id="F0SEP7"/>
<protein>
    <recommendedName>
        <fullName evidence="1">DUF4842 domain-containing protein</fullName>
    </recommendedName>
</protein>
<dbReference type="Proteomes" id="UP000000310">
    <property type="component" value="Chromosome"/>
</dbReference>
<organism evidence="2 3">
    <name type="scientific">Pseudopedobacter saltans (strain ATCC 51119 / DSM 12145 / JCM 21818 / CCUG 39354 / LMG 10337 / NBRC 100064 / NCIMB 13643)</name>
    <name type="common">Pedobacter saltans</name>
    <dbReference type="NCBI Taxonomy" id="762903"/>
    <lineage>
        <taxon>Bacteria</taxon>
        <taxon>Pseudomonadati</taxon>
        <taxon>Bacteroidota</taxon>
        <taxon>Sphingobacteriia</taxon>
        <taxon>Sphingobacteriales</taxon>
        <taxon>Sphingobacteriaceae</taxon>
        <taxon>Pseudopedobacter</taxon>
    </lineage>
</organism>
<gene>
    <name evidence="2" type="ordered locus">Pedsa_1371</name>
</gene>
<sequence>MKIKYLSILIIVFLAACRKDGLQVEDNGNKNLNEISVSPQFDWKTTRDVNFSISVSDDRFQNNSHVIAIYVGDPSKDGQLISKGAANLITPFNTKISLPVALQEVYVEKIDPTGERISGLVKVSAGKVSVAVGEAGIIGSVLRNNNTAAVKSGLSVLANPTSEVSPACPQSPNVTISAGGDYDFVNGQVYAITGNNYTVKAKQDIKAKIYICGTNITLKDFKLSDNAEIYVLNGASVNFYNDIEWKGNNATFKNFGTITGLKKLKVTNGGLFYNTQSLDLEDFEIYDKTSKVINFGSELKVKNNATNKGSFFNYGSFRVKGTYTAYSATDSYTKNTSNFIVEGGGTSTFKGKFVNDATLNLIEATELKFDSGVDTLINNGILTAEKAKIHNDGMINNNGTFTVKNIENHYDKSAGNNGTIINNCHLIVTEEFSNNGGIVHNYALIEVKVKSKLDDKSTLNLYNHAMFYTARMETADGIIAGYGSVSLVKADISDTKVATNGGVKFKGAFQYCTNITIPSARFDGVAKQGCDVYIAKTSCNTVGNGTAPIVIKPDTDGDGIIDEEDDYPNDPTKAFKNYSLNYSTGGSSVAFEDSWPLKGDYDLNDIVITYRYMIVTNAQNKVVQVNADYKLLATGGKFNNGAGIQFNLPAASAKNFTGKAGTYLESGQDSVVVILFEDSRKEQQTWNTNPGETVSPVVDYSITFDVVNGPLLSAFGVSAYNPFIWNNTTGYGRGYETHLLGKKATNKVNSNLFGTGDDNSKSGRTYSTHDNLPWALEIPTAPFKYPKERVAITDAYLKFAQWATSSGTEYPNWYTNSASGYINNSLLY</sequence>
<dbReference type="PROSITE" id="PS51257">
    <property type="entry name" value="PROKAR_LIPOPROTEIN"/>
    <property type="match status" value="1"/>
</dbReference>
<dbReference type="NCBIfam" id="TIGR04456">
    <property type="entry name" value="LruC_dom"/>
    <property type="match status" value="1"/>
</dbReference>
<dbReference type="STRING" id="762903.Pedsa_1371"/>
<evidence type="ECO:0000313" key="2">
    <source>
        <dbReference type="EMBL" id="ADY51937.1"/>
    </source>
</evidence>
<reference evidence="3" key="2">
    <citation type="submission" date="2011-02" db="EMBL/GenBank/DDBJ databases">
        <title>The complete genome of Pedobacter saltans DSM 12145.</title>
        <authorList>
            <consortium name="US DOE Joint Genome Institute (JGI-PGF)"/>
            <person name="Lucas S."/>
            <person name="Copeland A."/>
            <person name="Lapidus A."/>
            <person name="Bruce D."/>
            <person name="Goodwin L."/>
            <person name="Pitluck S."/>
            <person name="Kyrpides N."/>
            <person name="Mavromatis K."/>
            <person name="Pagani I."/>
            <person name="Ivanova N."/>
            <person name="Ovchinnikova G."/>
            <person name="Lu M."/>
            <person name="Detter J.C."/>
            <person name="Han C."/>
            <person name="Land M."/>
            <person name="Hauser L."/>
            <person name="Markowitz V."/>
            <person name="Cheng J.-F."/>
            <person name="Hugenholtz P."/>
            <person name="Woyke T."/>
            <person name="Wu D."/>
            <person name="Tindall B."/>
            <person name="Pomrenke H.G."/>
            <person name="Brambilla E."/>
            <person name="Klenk H.-P."/>
            <person name="Eisen J.A."/>
        </authorList>
    </citation>
    <scope>NUCLEOTIDE SEQUENCE [LARGE SCALE GENOMIC DNA]</scope>
    <source>
        <strain evidence="3">ATCC 51119 / DSM 12145 / JCM 21818 / LMG 10337 / NBRC 100064 / NCIMB 13643</strain>
    </source>
</reference>
<feature type="domain" description="DUF4842" evidence="1">
    <location>
        <begin position="620"/>
        <end position="814"/>
    </location>
</feature>
<accession>F0SEP7</accession>
<dbReference type="KEGG" id="psn:Pedsa_1371"/>
<evidence type="ECO:0000313" key="3">
    <source>
        <dbReference type="Proteomes" id="UP000000310"/>
    </source>
</evidence>
<keyword evidence="3" id="KW-1185">Reference proteome</keyword>
<dbReference type="Pfam" id="PF16130">
    <property type="entry name" value="DUF4842"/>
    <property type="match status" value="1"/>
</dbReference>
<reference evidence="2 3" key="1">
    <citation type="journal article" date="2011" name="Stand. Genomic Sci.">
        <title>Complete genome sequence of the gliding, heparinolytic Pedobacter saltans type strain (113).</title>
        <authorList>
            <person name="Liolios K."/>
            <person name="Sikorski J."/>
            <person name="Lu M."/>
            <person name="Nolan M."/>
            <person name="Lapidus A."/>
            <person name="Lucas S."/>
            <person name="Hammon N."/>
            <person name="Deshpande S."/>
            <person name="Cheng J.F."/>
            <person name="Tapia R."/>
            <person name="Han C."/>
            <person name="Goodwin L."/>
            <person name="Pitluck S."/>
            <person name="Huntemann M."/>
            <person name="Ivanova N."/>
            <person name="Pagani I."/>
            <person name="Mavromatis K."/>
            <person name="Ovchinikova G."/>
            <person name="Pati A."/>
            <person name="Chen A."/>
            <person name="Palaniappan K."/>
            <person name="Land M."/>
            <person name="Hauser L."/>
            <person name="Brambilla E.M."/>
            <person name="Kotsyurbenko O."/>
            <person name="Rohde M."/>
            <person name="Tindall B.J."/>
            <person name="Abt B."/>
            <person name="Goker M."/>
            <person name="Detter J.C."/>
            <person name="Woyke T."/>
            <person name="Bristow J."/>
            <person name="Eisen J.A."/>
            <person name="Markowitz V."/>
            <person name="Hugenholtz P."/>
            <person name="Klenk H.P."/>
            <person name="Kyrpides N.C."/>
        </authorList>
    </citation>
    <scope>NUCLEOTIDE SEQUENCE [LARGE SCALE GENOMIC DNA]</scope>
    <source>
        <strain evidence="3">ATCC 51119 / DSM 12145 / JCM 21818 / LMG 10337 / NBRC 100064 / NCIMB 13643</strain>
    </source>
</reference>
<evidence type="ECO:0000259" key="1">
    <source>
        <dbReference type="Pfam" id="PF16130"/>
    </source>
</evidence>
<dbReference type="InterPro" id="IPR031025">
    <property type="entry name" value="LruC_dom"/>
</dbReference>